<keyword evidence="15" id="KW-1185">Reference proteome</keyword>
<dbReference type="EMBL" id="JAPQKR010000004">
    <property type="protein sequence ID" value="KAJ5218316.1"/>
    <property type="molecule type" value="Genomic_DNA"/>
</dbReference>
<evidence type="ECO:0000256" key="5">
    <source>
        <dbReference type="ARBA" id="ARBA00022898"/>
    </source>
</evidence>
<comment type="similarity">
    <text evidence="3 11">Belongs to the cysteine synthase/cystathionine beta-synthase family.</text>
</comment>
<keyword evidence="11" id="KW-0028">Amino-acid biosynthesis</keyword>
<dbReference type="Proteomes" id="UP001150904">
    <property type="component" value="Unassembled WGS sequence"/>
</dbReference>
<keyword evidence="5 11" id="KW-0663">Pyridoxal phosphate</keyword>
<evidence type="ECO:0000256" key="4">
    <source>
        <dbReference type="ARBA" id="ARBA00012041"/>
    </source>
</evidence>
<evidence type="ECO:0000256" key="1">
    <source>
        <dbReference type="ARBA" id="ARBA00001933"/>
    </source>
</evidence>
<comment type="caution">
    <text evidence="14">The sequence shown here is derived from an EMBL/GenBank/DDBJ whole genome shotgun (WGS) entry which is preliminary data.</text>
</comment>
<dbReference type="InterPro" id="IPR001216">
    <property type="entry name" value="P-phosphate_BS"/>
</dbReference>
<evidence type="ECO:0000256" key="2">
    <source>
        <dbReference type="ARBA" id="ARBA00005003"/>
    </source>
</evidence>
<dbReference type="Gene3D" id="3.10.580.10">
    <property type="entry name" value="CBS-domain"/>
    <property type="match status" value="1"/>
</dbReference>
<dbReference type="GO" id="GO:0005737">
    <property type="term" value="C:cytoplasm"/>
    <property type="evidence" value="ECO:0007669"/>
    <property type="project" value="InterPro"/>
</dbReference>
<comment type="pathway">
    <text evidence="2">Amino-acid biosynthesis; L-cysteine biosynthesis; L-cysteine from L-homocysteine and L-serine: step 1/2.</text>
</comment>
<dbReference type="GO" id="GO:0019343">
    <property type="term" value="P:cysteine biosynthetic process via cystathionine"/>
    <property type="evidence" value="ECO:0007669"/>
    <property type="project" value="UniProtKB-UniRule"/>
</dbReference>
<sequence length="532" mass="57211">MASTTRPAIPPVALDTITQHIGNTPLVRLNRLPGSLGIDATVYAKLEYFNAGGSVKDRIALRMIEEAERSGRIKPGDTLIEPTSGNTGIGLALVGAVKGYKTIITLPEKMSAEKVSVLRALNATIIRTPNEAAYDSPESHIGVAKRLQKELPNAHILDQYGNENNPNAHEFGTAEEIWTQTKGEITAIVAGAGTGGTITGLARGLKKHNPNVEVIGADPHGSILALPESLNDAHVNEPYKVEGIGYDFIPEVLDRKAVDRWYKTADKESFQYSRRLIAEEGLLVGGSSGSAVAALVKANEERKFAKDDVVVVVLPDSIRSYLTKFADDDWLAANDLLSSSSPVMVAKTQQLPVSTDPLAGAKVSALRLKPITTVTANIPCETAIETMREKGFDQLPVLAPSGRKLVGLLTLGNVLSRLTHGRVTGKSPVSEVMFDFSKIPEVVTDPRDMGVTRSSSGAKSNGADTTLAQTKQRQFIEITMDTPLSVLNRFFEWNSAAIVTEKDESGAMKPLAIVTKVDLLTWMLRQSKTNGA</sequence>
<dbReference type="GO" id="GO:0006535">
    <property type="term" value="P:cysteine biosynthetic process from serine"/>
    <property type="evidence" value="ECO:0007669"/>
    <property type="project" value="UniProtKB-UniRule"/>
</dbReference>
<dbReference type="InterPro" id="IPR036052">
    <property type="entry name" value="TrpB-like_PALP_sf"/>
</dbReference>
<evidence type="ECO:0000256" key="3">
    <source>
        <dbReference type="ARBA" id="ARBA00007103"/>
    </source>
</evidence>
<dbReference type="SMART" id="SM00116">
    <property type="entry name" value="CBS"/>
    <property type="match status" value="1"/>
</dbReference>
<reference evidence="14" key="1">
    <citation type="submission" date="2022-12" db="EMBL/GenBank/DDBJ databases">
        <authorList>
            <person name="Petersen C."/>
        </authorList>
    </citation>
    <scope>NUCLEOTIDE SEQUENCE</scope>
    <source>
        <strain evidence="14">IBT 15544</strain>
    </source>
</reference>
<dbReference type="FunFam" id="3.40.50.1100:FF:000118">
    <property type="entry name" value="Related to CYS4-cystathionine beta-synthase"/>
    <property type="match status" value="1"/>
</dbReference>
<dbReference type="PANTHER" id="PTHR10314">
    <property type="entry name" value="CYSTATHIONINE BETA-SYNTHASE"/>
    <property type="match status" value="1"/>
</dbReference>
<dbReference type="Pfam" id="PF00571">
    <property type="entry name" value="CBS"/>
    <property type="match status" value="1"/>
</dbReference>
<feature type="compositionally biased region" description="Polar residues" evidence="12">
    <location>
        <begin position="452"/>
        <end position="466"/>
    </location>
</feature>
<evidence type="ECO:0000256" key="9">
    <source>
        <dbReference type="ARBA" id="ARBA00047490"/>
    </source>
</evidence>
<dbReference type="GeneID" id="83174778"/>
<feature type="domain" description="CBS" evidence="13">
    <location>
        <begin position="367"/>
        <end position="424"/>
    </location>
</feature>
<accession>A0A9W9TD98</accession>
<keyword evidence="6 10" id="KW-0129">CBS domain</keyword>
<dbReference type="InterPro" id="IPR001926">
    <property type="entry name" value="TrpB-like_PALP"/>
</dbReference>
<evidence type="ECO:0000259" key="13">
    <source>
        <dbReference type="PROSITE" id="PS51371"/>
    </source>
</evidence>
<dbReference type="RefSeq" id="XP_058312889.1">
    <property type="nucleotide sequence ID" value="XM_058447478.1"/>
</dbReference>
<reference evidence="14" key="2">
    <citation type="journal article" date="2023" name="IMA Fungus">
        <title>Comparative genomic study of the Penicillium genus elucidates a diverse pangenome and 15 lateral gene transfer events.</title>
        <authorList>
            <person name="Petersen C."/>
            <person name="Sorensen T."/>
            <person name="Nielsen M.R."/>
            <person name="Sondergaard T.E."/>
            <person name="Sorensen J.L."/>
            <person name="Fitzpatrick D.A."/>
            <person name="Frisvad J.C."/>
            <person name="Nielsen K.L."/>
        </authorList>
    </citation>
    <scope>NUCLEOTIDE SEQUENCE</scope>
    <source>
        <strain evidence="14">IBT 15544</strain>
    </source>
</reference>
<evidence type="ECO:0000256" key="11">
    <source>
        <dbReference type="RuleBase" id="RU361204"/>
    </source>
</evidence>
<dbReference type="NCBIfam" id="TIGR01137">
    <property type="entry name" value="cysta_beta"/>
    <property type="match status" value="1"/>
</dbReference>
<dbReference type="PROSITE" id="PS00901">
    <property type="entry name" value="CYS_SYNTHASE"/>
    <property type="match status" value="1"/>
</dbReference>
<evidence type="ECO:0000256" key="10">
    <source>
        <dbReference type="PROSITE-ProRule" id="PRU00703"/>
    </source>
</evidence>
<comment type="catalytic activity">
    <reaction evidence="9 11">
        <text>L-homocysteine + L-serine = L,L-cystathionine + H2O</text>
        <dbReference type="Rhea" id="RHEA:10112"/>
        <dbReference type="ChEBI" id="CHEBI:15377"/>
        <dbReference type="ChEBI" id="CHEBI:33384"/>
        <dbReference type="ChEBI" id="CHEBI:58161"/>
        <dbReference type="ChEBI" id="CHEBI:58199"/>
        <dbReference type="EC" id="4.2.1.22"/>
    </reaction>
</comment>
<feature type="region of interest" description="Disordered" evidence="12">
    <location>
        <begin position="447"/>
        <end position="466"/>
    </location>
</feature>
<gene>
    <name evidence="14" type="ORF">N7498_000415</name>
</gene>
<evidence type="ECO:0000256" key="12">
    <source>
        <dbReference type="SAM" id="MobiDB-lite"/>
    </source>
</evidence>
<protein>
    <recommendedName>
        <fullName evidence="8 11">Cystathionine beta-synthase</fullName>
        <ecNumber evidence="4 11">4.2.1.22</ecNumber>
    </recommendedName>
</protein>
<dbReference type="Pfam" id="PF00291">
    <property type="entry name" value="PALP"/>
    <property type="match status" value="1"/>
</dbReference>
<dbReference type="FunFam" id="3.40.50.1100:FF:000003">
    <property type="entry name" value="Cystathionine beta-synthase"/>
    <property type="match status" value="1"/>
</dbReference>
<dbReference type="InterPro" id="IPR000644">
    <property type="entry name" value="CBS_dom"/>
</dbReference>
<organism evidence="14 15">
    <name type="scientific">Penicillium cinerascens</name>
    <dbReference type="NCBI Taxonomy" id="70096"/>
    <lineage>
        <taxon>Eukaryota</taxon>
        <taxon>Fungi</taxon>
        <taxon>Dikarya</taxon>
        <taxon>Ascomycota</taxon>
        <taxon>Pezizomycotina</taxon>
        <taxon>Eurotiomycetes</taxon>
        <taxon>Eurotiomycetidae</taxon>
        <taxon>Eurotiales</taxon>
        <taxon>Aspergillaceae</taxon>
        <taxon>Penicillium</taxon>
    </lineage>
</organism>
<dbReference type="InterPro" id="IPR050214">
    <property type="entry name" value="Cys_Synth/Cystath_Beta-Synth"/>
</dbReference>
<evidence type="ECO:0000313" key="15">
    <source>
        <dbReference type="Proteomes" id="UP001150904"/>
    </source>
</evidence>
<evidence type="ECO:0000313" key="14">
    <source>
        <dbReference type="EMBL" id="KAJ5218316.1"/>
    </source>
</evidence>
<evidence type="ECO:0000256" key="8">
    <source>
        <dbReference type="ARBA" id="ARBA00026192"/>
    </source>
</evidence>
<evidence type="ECO:0000256" key="7">
    <source>
        <dbReference type="ARBA" id="ARBA00023239"/>
    </source>
</evidence>
<dbReference type="PROSITE" id="PS51371">
    <property type="entry name" value="CBS"/>
    <property type="match status" value="1"/>
</dbReference>
<dbReference type="EC" id="4.2.1.22" evidence="4 11"/>
<proteinExistence type="inferred from homology"/>
<dbReference type="AlphaFoldDB" id="A0A9W9TD98"/>
<keyword evidence="7 11" id="KW-0456">Lyase</keyword>
<dbReference type="SUPFAM" id="SSF53686">
    <property type="entry name" value="Tryptophan synthase beta subunit-like PLP-dependent enzymes"/>
    <property type="match status" value="1"/>
</dbReference>
<dbReference type="InterPro" id="IPR046342">
    <property type="entry name" value="CBS_dom_sf"/>
</dbReference>
<comment type="cofactor">
    <cofactor evidence="1 11">
        <name>pyridoxal 5'-phosphate</name>
        <dbReference type="ChEBI" id="CHEBI:597326"/>
    </cofactor>
</comment>
<keyword evidence="11" id="KW-0198">Cysteine biosynthesis</keyword>
<dbReference type="Gene3D" id="3.40.50.1100">
    <property type="match status" value="2"/>
</dbReference>
<dbReference type="GO" id="GO:0004122">
    <property type="term" value="F:cystathionine beta-synthase activity"/>
    <property type="evidence" value="ECO:0007669"/>
    <property type="project" value="UniProtKB-UniRule"/>
</dbReference>
<dbReference type="OrthoDB" id="728at2759"/>
<dbReference type="CDD" id="cd01561">
    <property type="entry name" value="CBS_like"/>
    <property type="match status" value="1"/>
</dbReference>
<dbReference type="InterPro" id="IPR005857">
    <property type="entry name" value="Cysta_beta_synth"/>
</dbReference>
<name>A0A9W9TD98_9EURO</name>
<evidence type="ECO:0000256" key="6">
    <source>
        <dbReference type="ARBA" id="ARBA00023122"/>
    </source>
</evidence>
<dbReference type="SUPFAM" id="SSF54631">
    <property type="entry name" value="CBS-domain pair"/>
    <property type="match status" value="1"/>
</dbReference>